<keyword evidence="2" id="KW-1185">Reference proteome</keyword>
<dbReference type="Pfam" id="PF09601">
    <property type="entry name" value="DUF2459"/>
    <property type="match status" value="1"/>
</dbReference>
<dbReference type="NCBIfam" id="TIGR02117">
    <property type="entry name" value="chp_urease_rgn"/>
    <property type="match status" value="1"/>
</dbReference>
<dbReference type="Proteomes" id="UP000435138">
    <property type="component" value="Unassembled WGS sequence"/>
</dbReference>
<organism evidence="1 2">
    <name type="scientific">Endobacterium cereale</name>
    <dbReference type="NCBI Taxonomy" id="2663029"/>
    <lineage>
        <taxon>Bacteria</taxon>
        <taxon>Pseudomonadati</taxon>
        <taxon>Pseudomonadota</taxon>
        <taxon>Alphaproteobacteria</taxon>
        <taxon>Hyphomicrobiales</taxon>
        <taxon>Rhizobiaceae</taxon>
        <taxon>Endobacterium</taxon>
    </lineage>
</organism>
<dbReference type="InterPro" id="IPR011727">
    <property type="entry name" value="CHP02117"/>
</dbReference>
<evidence type="ECO:0000313" key="2">
    <source>
        <dbReference type="Proteomes" id="UP000435138"/>
    </source>
</evidence>
<evidence type="ECO:0000313" key="1">
    <source>
        <dbReference type="EMBL" id="MQY49896.1"/>
    </source>
</evidence>
<gene>
    <name evidence="1" type="ORF">GAO09_28110</name>
</gene>
<accession>A0A6A8AL50</accession>
<sequence>MKTFARWFLTVVLLIVIAAAAGTFIPRPLFAPEQAAGGGETRRILVLSNPIHTDIAIPLDDETRAAYAFLGDTGIPVADPRAEWLVIGWGGRSFYLETPTWADLKPVPVFRALTIDRSVMHVDIAGPIDEGHPSVRAFDLSSAAFQNLSGFIQASFVREQGKVALIPGAGYGDYDQFYEAHGSFNALVGCNTWTAGALRAAGLHTGWWNPLPQTLGLSLDLYNRAQN</sequence>
<comment type="caution">
    <text evidence="1">The sequence shown here is derived from an EMBL/GenBank/DDBJ whole genome shotgun (WGS) entry which is preliminary data.</text>
</comment>
<dbReference type="EMBL" id="WIXI01000051">
    <property type="protein sequence ID" value="MQY49896.1"/>
    <property type="molecule type" value="Genomic_DNA"/>
</dbReference>
<name>A0A6A8AL50_9HYPH</name>
<dbReference type="AlphaFoldDB" id="A0A6A8AL50"/>
<proteinExistence type="predicted"/>
<reference evidence="1 2" key="1">
    <citation type="submission" date="2019-11" db="EMBL/GenBank/DDBJ databases">
        <title>Genome analysis of Rhizobacterium cereale a novel genus and species isolated from maize roots in North Spain.</title>
        <authorList>
            <person name="Menendez E."/>
            <person name="Flores-Felix J.D."/>
            <person name="Ramirez-Bahena M.-H."/>
            <person name="Igual J.M."/>
            <person name="Garcia-Fraile P."/>
            <person name="Peix A."/>
            <person name="Velazquez E."/>
        </authorList>
    </citation>
    <scope>NUCLEOTIDE SEQUENCE [LARGE SCALE GENOMIC DNA]</scope>
    <source>
        <strain evidence="1 2">RZME27</strain>
    </source>
</reference>
<dbReference type="RefSeq" id="WP_153360056.1">
    <property type="nucleotide sequence ID" value="NZ_JAYKOO010000001.1"/>
</dbReference>
<protein>
    <submittedName>
        <fullName evidence="1">TIGR02117 family protein</fullName>
    </submittedName>
</protein>